<organism evidence="2 3">
    <name type="scientific">Mycena albidolilacea</name>
    <dbReference type="NCBI Taxonomy" id="1033008"/>
    <lineage>
        <taxon>Eukaryota</taxon>
        <taxon>Fungi</taxon>
        <taxon>Dikarya</taxon>
        <taxon>Basidiomycota</taxon>
        <taxon>Agaricomycotina</taxon>
        <taxon>Agaricomycetes</taxon>
        <taxon>Agaricomycetidae</taxon>
        <taxon>Agaricales</taxon>
        <taxon>Marasmiineae</taxon>
        <taxon>Mycenaceae</taxon>
        <taxon>Mycena</taxon>
    </lineage>
</organism>
<feature type="compositionally biased region" description="Low complexity" evidence="1">
    <location>
        <begin position="25"/>
        <end position="34"/>
    </location>
</feature>
<name>A0AAD6ZX04_9AGAR</name>
<evidence type="ECO:0000313" key="2">
    <source>
        <dbReference type="EMBL" id="KAJ7343256.1"/>
    </source>
</evidence>
<feature type="region of interest" description="Disordered" evidence="1">
    <location>
        <begin position="19"/>
        <end position="48"/>
    </location>
</feature>
<gene>
    <name evidence="2" type="ORF">DFH08DRAFT_810741</name>
</gene>
<proteinExistence type="predicted"/>
<evidence type="ECO:0000256" key="1">
    <source>
        <dbReference type="SAM" id="MobiDB-lite"/>
    </source>
</evidence>
<reference evidence="2" key="1">
    <citation type="submission" date="2023-03" db="EMBL/GenBank/DDBJ databases">
        <title>Massive genome expansion in bonnet fungi (Mycena s.s.) driven by repeated elements and novel gene families across ecological guilds.</title>
        <authorList>
            <consortium name="Lawrence Berkeley National Laboratory"/>
            <person name="Harder C.B."/>
            <person name="Miyauchi S."/>
            <person name="Viragh M."/>
            <person name="Kuo A."/>
            <person name="Thoen E."/>
            <person name="Andreopoulos B."/>
            <person name="Lu D."/>
            <person name="Skrede I."/>
            <person name="Drula E."/>
            <person name="Henrissat B."/>
            <person name="Morin E."/>
            <person name="Kohler A."/>
            <person name="Barry K."/>
            <person name="LaButti K."/>
            <person name="Morin E."/>
            <person name="Salamov A."/>
            <person name="Lipzen A."/>
            <person name="Mereny Z."/>
            <person name="Hegedus B."/>
            <person name="Baldrian P."/>
            <person name="Stursova M."/>
            <person name="Weitz H."/>
            <person name="Taylor A."/>
            <person name="Grigoriev I.V."/>
            <person name="Nagy L.G."/>
            <person name="Martin F."/>
            <person name="Kauserud H."/>
        </authorList>
    </citation>
    <scope>NUCLEOTIDE SEQUENCE</scope>
    <source>
        <strain evidence="2">CBHHK002</strain>
    </source>
</reference>
<feature type="compositionally biased region" description="Basic residues" evidence="1">
    <location>
        <begin position="340"/>
        <end position="354"/>
    </location>
</feature>
<dbReference type="Proteomes" id="UP001218218">
    <property type="component" value="Unassembled WGS sequence"/>
</dbReference>
<dbReference type="AlphaFoldDB" id="A0AAD6ZX04"/>
<dbReference type="EMBL" id="JARIHO010000023">
    <property type="protein sequence ID" value="KAJ7343256.1"/>
    <property type="molecule type" value="Genomic_DNA"/>
</dbReference>
<evidence type="ECO:0000313" key="3">
    <source>
        <dbReference type="Proteomes" id="UP001218218"/>
    </source>
</evidence>
<sequence length="388" mass="43871">MSLLELAHRCKAARPALSVPVNTDPLSSPSPLLLANPQSDSNATPNPFIGPSSSYMIPSTEQLKNFGERALKRIKLSDESQAKFRQYIETTNLEERYALQFIHTLQVEDLLNKDVEERAASWRPSKALAVHQLILVPLESSADWLQKTLREYIWTLLLFPNIRYYTGTVENTVISAARSNKVKGLPAANSNKCPELVKWLGREFSIFRSDLKTMVKTSMGSGSELRNIADLAEELLQHSPGVNHTLGLYYRLTFMRRHLHLHNHSIHNFWPKVDEDLEELHEAGPEDFLESMKLNLEEDIAIYEDPAKSTHRPCTDPFKDNCLKDLKTLSSLAPKIQRIAAKKRANKTKKRKHRGPEAEEEEEQQDDSPPADEDEGSVAPSDSTIVDG</sequence>
<protein>
    <submittedName>
        <fullName evidence="2">Uncharacterized protein</fullName>
    </submittedName>
</protein>
<feature type="region of interest" description="Disordered" evidence="1">
    <location>
        <begin position="337"/>
        <end position="388"/>
    </location>
</feature>
<comment type="caution">
    <text evidence="2">The sequence shown here is derived from an EMBL/GenBank/DDBJ whole genome shotgun (WGS) entry which is preliminary data.</text>
</comment>
<feature type="compositionally biased region" description="Acidic residues" evidence="1">
    <location>
        <begin position="358"/>
        <end position="376"/>
    </location>
</feature>
<keyword evidence="3" id="KW-1185">Reference proteome</keyword>
<accession>A0AAD6ZX04</accession>
<feature type="compositionally biased region" description="Polar residues" evidence="1">
    <location>
        <begin position="36"/>
        <end position="48"/>
    </location>
</feature>